<dbReference type="InterPro" id="IPR012094">
    <property type="entry name" value="tRNA_Ile_lys_synt"/>
</dbReference>
<dbReference type="InterPro" id="IPR012796">
    <property type="entry name" value="Lysidine-tRNA-synth_C"/>
</dbReference>
<dbReference type="SUPFAM" id="SSF56037">
    <property type="entry name" value="PheT/TilS domain"/>
    <property type="match status" value="1"/>
</dbReference>
<sequence length="447" mass="51292">MLDKFTTYIRDEKLFADTDKLVVAVSGGADSMVLLKLFQQLPNTFCVAHCNFKLRGAESDGEEVFIRDYCAEQGIELFVQQFDTREYAQLEGISIEMAARDLRYAWFEELRLQLQYDYLATAHHRDDLIETMLINLSRGTGIRGLSGIQAKNGAVVRPLLFASREEILAFAAQNELPYKHDSSNDELVYQRNIIRHQLIPLFETLNPSFRKNAAKTAAILKDTAVLYQQKLGEIAAGIKEEEPGLTRFNIEKLKALHPQQSLMFELFHPFGFKAEQIPEIIAALEAGAGKSFFSKTHRLVKDRDALLLTTLKPDDAQRFYIDSNCRAIADPLQMTFEQMAKSSAFRFSTNPLVADFDLSKLQFPLLLKKWEQGEYFRPLGMQNLKKLSDFFIDQKLSIPEKEALWILYSGKKVVWVVGHRIDDRFKITNDTQEVLRISMVSESWKHE</sequence>
<dbReference type="PANTHER" id="PTHR43033:SF1">
    <property type="entry name" value="TRNA(ILE)-LYSIDINE SYNTHASE-RELATED"/>
    <property type="match status" value="1"/>
</dbReference>
<dbReference type="AlphaFoldDB" id="A0A2T5C3R5"/>
<protein>
    <recommendedName>
        <fullName evidence="8">tRNA(Ile)-lysidine synthase</fullName>
        <ecNumber evidence="8">6.3.4.19</ecNumber>
    </recommendedName>
    <alternativeName>
        <fullName evidence="8">tRNA(Ile)-2-lysyl-cytidine synthase</fullName>
    </alternativeName>
    <alternativeName>
        <fullName evidence="8">tRNA(Ile)-lysidine synthetase</fullName>
    </alternativeName>
</protein>
<keyword evidence="6 8" id="KW-0067">ATP-binding</keyword>
<dbReference type="InterPro" id="IPR014729">
    <property type="entry name" value="Rossmann-like_a/b/a_fold"/>
</dbReference>
<comment type="function">
    <text evidence="8">Ligates lysine onto the cytidine present at position 34 of the AUA codon-specific tRNA(Ile) that contains the anticodon CAU, in an ATP-dependent manner. Cytidine is converted to lysidine, thus changing the amino acid specificity of the tRNA from methionine to isoleucine.</text>
</comment>
<dbReference type="EMBL" id="QAAD01000005">
    <property type="protein sequence ID" value="PTN09404.1"/>
    <property type="molecule type" value="Genomic_DNA"/>
</dbReference>
<dbReference type="Proteomes" id="UP000243525">
    <property type="component" value="Unassembled WGS sequence"/>
</dbReference>
<dbReference type="SUPFAM" id="SSF52402">
    <property type="entry name" value="Adenine nucleotide alpha hydrolases-like"/>
    <property type="match status" value="1"/>
</dbReference>
<evidence type="ECO:0000313" key="11">
    <source>
        <dbReference type="Proteomes" id="UP000243525"/>
    </source>
</evidence>
<keyword evidence="4 8" id="KW-0819">tRNA processing</keyword>
<comment type="domain">
    <text evidence="8">The N-terminal region contains the highly conserved SGGXDS motif, predicted to be a P-loop motif involved in ATP binding.</text>
</comment>
<dbReference type="GO" id="GO:0005524">
    <property type="term" value="F:ATP binding"/>
    <property type="evidence" value="ECO:0007669"/>
    <property type="project" value="UniProtKB-UniRule"/>
</dbReference>
<name>A0A2T5C3R5_9BACT</name>
<dbReference type="RefSeq" id="WP_107821809.1">
    <property type="nucleotide sequence ID" value="NZ_OY782574.1"/>
</dbReference>
<evidence type="ECO:0000256" key="4">
    <source>
        <dbReference type="ARBA" id="ARBA00022694"/>
    </source>
</evidence>
<feature type="binding site" evidence="8">
    <location>
        <begin position="26"/>
        <end position="31"/>
    </location>
    <ligand>
        <name>ATP</name>
        <dbReference type="ChEBI" id="CHEBI:30616"/>
    </ligand>
</feature>
<dbReference type="GO" id="GO:0005737">
    <property type="term" value="C:cytoplasm"/>
    <property type="evidence" value="ECO:0007669"/>
    <property type="project" value="UniProtKB-SubCell"/>
</dbReference>
<reference evidence="10 11" key="1">
    <citation type="submission" date="2018-04" db="EMBL/GenBank/DDBJ databases">
        <title>Genomic Encyclopedia of Archaeal and Bacterial Type Strains, Phase II (KMG-II): from individual species to whole genera.</title>
        <authorList>
            <person name="Goeker M."/>
        </authorList>
    </citation>
    <scope>NUCLEOTIDE SEQUENCE [LARGE SCALE GENOMIC DNA]</scope>
    <source>
        <strain evidence="10 11">DSM 28823</strain>
    </source>
</reference>
<evidence type="ECO:0000256" key="3">
    <source>
        <dbReference type="ARBA" id="ARBA00022598"/>
    </source>
</evidence>
<dbReference type="Gene3D" id="3.40.50.620">
    <property type="entry name" value="HUPs"/>
    <property type="match status" value="1"/>
</dbReference>
<dbReference type="GO" id="GO:0032267">
    <property type="term" value="F:tRNA(Ile)-lysidine synthase activity"/>
    <property type="evidence" value="ECO:0007669"/>
    <property type="project" value="UniProtKB-EC"/>
</dbReference>
<evidence type="ECO:0000256" key="6">
    <source>
        <dbReference type="ARBA" id="ARBA00022840"/>
    </source>
</evidence>
<gene>
    <name evidence="8" type="primary">tilS</name>
    <name evidence="10" type="ORF">C8N47_105245</name>
</gene>
<keyword evidence="2 8" id="KW-0963">Cytoplasm</keyword>
<keyword evidence="5 8" id="KW-0547">Nucleotide-binding</keyword>
<evidence type="ECO:0000256" key="2">
    <source>
        <dbReference type="ARBA" id="ARBA00022490"/>
    </source>
</evidence>
<dbReference type="Pfam" id="PF01171">
    <property type="entry name" value="ATP_bind_3"/>
    <property type="match status" value="1"/>
</dbReference>
<dbReference type="HAMAP" id="MF_01161">
    <property type="entry name" value="tRNA_Ile_lys_synt"/>
    <property type="match status" value="1"/>
</dbReference>
<evidence type="ECO:0000313" key="10">
    <source>
        <dbReference type="EMBL" id="PTN09404.1"/>
    </source>
</evidence>
<evidence type="ECO:0000256" key="8">
    <source>
        <dbReference type="HAMAP-Rule" id="MF_01161"/>
    </source>
</evidence>
<evidence type="ECO:0000256" key="5">
    <source>
        <dbReference type="ARBA" id="ARBA00022741"/>
    </source>
</evidence>
<dbReference type="GO" id="GO:0006400">
    <property type="term" value="P:tRNA modification"/>
    <property type="evidence" value="ECO:0007669"/>
    <property type="project" value="UniProtKB-UniRule"/>
</dbReference>
<dbReference type="NCBIfam" id="TIGR02433">
    <property type="entry name" value="lysidine_TilS_C"/>
    <property type="match status" value="1"/>
</dbReference>
<evidence type="ECO:0000256" key="1">
    <source>
        <dbReference type="ARBA" id="ARBA00004496"/>
    </source>
</evidence>
<comment type="similarity">
    <text evidence="8">Belongs to the tRNA(Ile)-lysidine synthase family.</text>
</comment>
<keyword evidence="3 8" id="KW-0436">Ligase</keyword>
<dbReference type="OrthoDB" id="9807403at2"/>
<dbReference type="PANTHER" id="PTHR43033">
    <property type="entry name" value="TRNA(ILE)-LYSIDINE SYNTHASE-RELATED"/>
    <property type="match status" value="1"/>
</dbReference>
<dbReference type="InterPro" id="IPR011063">
    <property type="entry name" value="TilS/TtcA_N"/>
</dbReference>
<organism evidence="10 11">
    <name type="scientific">Mangrovibacterium marinum</name>
    <dbReference type="NCBI Taxonomy" id="1639118"/>
    <lineage>
        <taxon>Bacteria</taxon>
        <taxon>Pseudomonadati</taxon>
        <taxon>Bacteroidota</taxon>
        <taxon>Bacteroidia</taxon>
        <taxon>Marinilabiliales</taxon>
        <taxon>Prolixibacteraceae</taxon>
        <taxon>Mangrovibacterium</taxon>
    </lineage>
</organism>
<evidence type="ECO:0000256" key="7">
    <source>
        <dbReference type="ARBA" id="ARBA00048539"/>
    </source>
</evidence>
<dbReference type="SMART" id="SM00977">
    <property type="entry name" value="TilS_C"/>
    <property type="match status" value="1"/>
</dbReference>
<dbReference type="EC" id="6.3.4.19" evidence="8"/>
<feature type="domain" description="Lysidine-tRNA(Ile) synthetase C-terminal" evidence="9">
    <location>
        <begin position="365"/>
        <end position="437"/>
    </location>
</feature>
<evidence type="ECO:0000259" key="9">
    <source>
        <dbReference type="SMART" id="SM00977"/>
    </source>
</evidence>
<proteinExistence type="inferred from homology"/>
<dbReference type="CDD" id="cd01992">
    <property type="entry name" value="TilS_N"/>
    <property type="match status" value="1"/>
</dbReference>
<dbReference type="Pfam" id="PF11734">
    <property type="entry name" value="TilS_C"/>
    <property type="match status" value="1"/>
</dbReference>
<dbReference type="InterPro" id="IPR012795">
    <property type="entry name" value="tRNA_Ile_lys_synt_N"/>
</dbReference>
<accession>A0A2T5C3R5</accession>
<comment type="catalytic activity">
    <reaction evidence="7 8">
        <text>cytidine(34) in tRNA(Ile2) + L-lysine + ATP = lysidine(34) in tRNA(Ile2) + AMP + diphosphate + H(+)</text>
        <dbReference type="Rhea" id="RHEA:43744"/>
        <dbReference type="Rhea" id="RHEA-COMP:10625"/>
        <dbReference type="Rhea" id="RHEA-COMP:10670"/>
        <dbReference type="ChEBI" id="CHEBI:15378"/>
        <dbReference type="ChEBI" id="CHEBI:30616"/>
        <dbReference type="ChEBI" id="CHEBI:32551"/>
        <dbReference type="ChEBI" id="CHEBI:33019"/>
        <dbReference type="ChEBI" id="CHEBI:82748"/>
        <dbReference type="ChEBI" id="CHEBI:83665"/>
        <dbReference type="ChEBI" id="CHEBI:456215"/>
        <dbReference type="EC" id="6.3.4.19"/>
    </reaction>
</comment>
<comment type="subcellular location">
    <subcellularLocation>
        <location evidence="1 8">Cytoplasm</location>
    </subcellularLocation>
</comment>
<keyword evidence="11" id="KW-1185">Reference proteome</keyword>
<dbReference type="NCBIfam" id="TIGR02432">
    <property type="entry name" value="lysidine_TilS_N"/>
    <property type="match status" value="1"/>
</dbReference>
<comment type="caution">
    <text evidence="10">The sequence shown here is derived from an EMBL/GenBank/DDBJ whole genome shotgun (WGS) entry which is preliminary data.</text>
</comment>